<dbReference type="SUPFAM" id="SSF88713">
    <property type="entry name" value="Glycoside hydrolase/deacetylase"/>
    <property type="match status" value="1"/>
</dbReference>
<dbReference type="PROSITE" id="PS51677">
    <property type="entry name" value="NODB"/>
    <property type="match status" value="1"/>
</dbReference>
<dbReference type="CDD" id="cd10918">
    <property type="entry name" value="CE4_NodB_like_5s_6s"/>
    <property type="match status" value="1"/>
</dbReference>
<dbReference type="Proteomes" id="UP001057134">
    <property type="component" value="Chromosome"/>
</dbReference>
<dbReference type="RefSeq" id="WP_249861620.1">
    <property type="nucleotide sequence ID" value="NZ_CP027059.1"/>
</dbReference>
<dbReference type="EMBL" id="CP027059">
    <property type="protein sequence ID" value="UQZ86053.1"/>
    <property type="molecule type" value="Genomic_DNA"/>
</dbReference>
<evidence type="ECO:0000259" key="4">
    <source>
        <dbReference type="PROSITE" id="PS51677"/>
    </source>
</evidence>
<dbReference type="GO" id="GO:0016787">
    <property type="term" value="F:hydrolase activity"/>
    <property type="evidence" value="ECO:0007669"/>
    <property type="project" value="UniProtKB-KW"/>
</dbReference>
<dbReference type="PANTHER" id="PTHR34216">
    <property type="match status" value="1"/>
</dbReference>
<proteinExistence type="predicted"/>
<organism evidence="5 6">
    <name type="scientific">Paenibacillus konkukensis</name>
    <dbReference type="NCBI Taxonomy" id="2020716"/>
    <lineage>
        <taxon>Bacteria</taxon>
        <taxon>Bacillati</taxon>
        <taxon>Bacillota</taxon>
        <taxon>Bacilli</taxon>
        <taxon>Bacillales</taxon>
        <taxon>Paenibacillaceae</taxon>
        <taxon>Paenibacillus</taxon>
    </lineage>
</organism>
<dbReference type="InterPro" id="IPR051398">
    <property type="entry name" value="Polysacch_Deacetylase"/>
</dbReference>
<name>A0ABY4RWW4_9BACL</name>
<dbReference type="InterPro" id="IPR002509">
    <property type="entry name" value="NODB_dom"/>
</dbReference>
<keyword evidence="6" id="KW-1185">Reference proteome</keyword>
<feature type="domain" description="NodB homology" evidence="4">
    <location>
        <begin position="132"/>
        <end position="290"/>
    </location>
</feature>
<dbReference type="PANTHER" id="PTHR34216:SF3">
    <property type="entry name" value="POLY-BETA-1,6-N-ACETYL-D-GLUCOSAMINE N-DEACETYLASE"/>
    <property type="match status" value="1"/>
</dbReference>
<evidence type="ECO:0000313" key="6">
    <source>
        <dbReference type="Proteomes" id="UP001057134"/>
    </source>
</evidence>
<reference evidence="5" key="1">
    <citation type="submission" date="2018-02" db="EMBL/GenBank/DDBJ databases">
        <authorList>
            <person name="Kim S.-K."/>
            <person name="Jung H.-I."/>
            <person name="Lee S.-W."/>
        </authorList>
    </citation>
    <scope>NUCLEOTIDE SEQUENCE</scope>
    <source>
        <strain evidence="5">SK3146</strain>
    </source>
</reference>
<accession>A0ABY4RWW4</accession>
<keyword evidence="2" id="KW-0732">Signal</keyword>
<evidence type="ECO:0000256" key="2">
    <source>
        <dbReference type="ARBA" id="ARBA00022729"/>
    </source>
</evidence>
<comment type="subcellular location">
    <subcellularLocation>
        <location evidence="1">Secreted</location>
    </subcellularLocation>
</comment>
<dbReference type="Gene3D" id="3.20.20.370">
    <property type="entry name" value="Glycoside hydrolase/deacetylase"/>
    <property type="match status" value="1"/>
</dbReference>
<evidence type="ECO:0000313" key="5">
    <source>
        <dbReference type="EMBL" id="UQZ86053.1"/>
    </source>
</evidence>
<protein>
    <submittedName>
        <fullName evidence="5">Poly-beta-1,6-N-acetyl-D-glucosamine N-deacetylase</fullName>
        <ecNumber evidence="5">3.5.1.-</ecNumber>
    </submittedName>
</protein>
<evidence type="ECO:0000256" key="1">
    <source>
        <dbReference type="ARBA" id="ARBA00004613"/>
    </source>
</evidence>
<keyword evidence="5" id="KW-0378">Hydrolase</keyword>
<dbReference type="Pfam" id="PF01522">
    <property type="entry name" value="Polysacc_deac_1"/>
    <property type="match status" value="1"/>
</dbReference>
<gene>
    <name evidence="5" type="primary">icaB_3</name>
    <name evidence="5" type="ORF">SK3146_05345</name>
</gene>
<dbReference type="InterPro" id="IPR011330">
    <property type="entry name" value="Glyco_hydro/deAcase_b/a-brl"/>
</dbReference>
<sequence length="290" mass="32797">MNKPVLSLAPPAETARGGPSSFRTRCLLTVLLLLFCLSGLCPLPSARAEASEAAFLQDRIPAVKAGEQKPAAPPLIPVLNYHSITVDPGNRATITPEKFAAQMNYLKNNEYTTLTLRQFADIMEGREEAPDKAVLLTFDDGYADNYEHALPLLQELDFHATLFMSPGMTDDGYFLDWDQVKEMHEAGWDIQPHGMTHPHLPLLKANDQLNEIAEAKRQIEERLGTTADVFCYPYGEWNQTTLKLLKEHHFRYAFTIEQGVTTPEQDQLKLKRIFVNGEESIDRWISRLEK</sequence>
<feature type="region of interest" description="Disordered" evidence="3">
    <location>
        <begin position="1"/>
        <end position="20"/>
    </location>
</feature>
<dbReference type="EC" id="3.5.1.-" evidence="5"/>
<reference evidence="5" key="2">
    <citation type="journal article" date="2021" name="J Anim Sci Technol">
        <title>Complete genome sequence of Paenibacillus konkukensis sp. nov. SK3146 as a potential probiotic strain.</title>
        <authorList>
            <person name="Jung H.I."/>
            <person name="Park S."/>
            <person name="Niu K.M."/>
            <person name="Lee S.W."/>
            <person name="Kothari D."/>
            <person name="Yi K.J."/>
            <person name="Kim S.K."/>
        </authorList>
    </citation>
    <scope>NUCLEOTIDE SEQUENCE</scope>
    <source>
        <strain evidence="5">SK3146</strain>
    </source>
</reference>
<evidence type="ECO:0000256" key="3">
    <source>
        <dbReference type="SAM" id="MobiDB-lite"/>
    </source>
</evidence>